<feature type="region of interest" description="Disordered" evidence="4">
    <location>
        <begin position="463"/>
        <end position="511"/>
    </location>
</feature>
<evidence type="ECO:0000256" key="4">
    <source>
        <dbReference type="SAM" id="MobiDB-lite"/>
    </source>
</evidence>
<gene>
    <name evidence="6" type="ORF">LSH36_33g02037</name>
</gene>
<dbReference type="SMART" id="SM00360">
    <property type="entry name" value="RRM"/>
    <property type="match status" value="2"/>
</dbReference>
<feature type="region of interest" description="Disordered" evidence="4">
    <location>
        <begin position="279"/>
        <end position="313"/>
    </location>
</feature>
<comment type="caution">
    <text evidence="6">The sequence shown here is derived from an EMBL/GenBank/DDBJ whole genome shotgun (WGS) entry which is preliminary data.</text>
</comment>
<feature type="domain" description="RRM" evidence="5">
    <location>
        <begin position="104"/>
        <end position="187"/>
    </location>
</feature>
<keyword evidence="7" id="KW-1185">Reference proteome</keyword>
<evidence type="ECO:0000313" key="7">
    <source>
        <dbReference type="Proteomes" id="UP001208570"/>
    </source>
</evidence>
<dbReference type="AlphaFoldDB" id="A0AAD9NED5"/>
<dbReference type="GO" id="GO:0003730">
    <property type="term" value="F:mRNA 3'-UTR binding"/>
    <property type="evidence" value="ECO:0007669"/>
    <property type="project" value="TreeGrafter"/>
</dbReference>
<feature type="region of interest" description="Disordered" evidence="4">
    <location>
        <begin position="342"/>
        <end position="423"/>
    </location>
</feature>
<dbReference type="CDD" id="cd12578">
    <property type="entry name" value="RRM1_hnRNPA_like"/>
    <property type="match status" value="1"/>
</dbReference>
<dbReference type="EMBL" id="JAODUP010000033">
    <property type="protein sequence ID" value="KAK2166930.1"/>
    <property type="molecule type" value="Genomic_DNA"/>
</dbReference>
<feature type="compositionally biased region" description="Gly residues" evidence="4">
    <location>
        <begin position="285"/>
        <end position="313"/>
    </location>
</feature>
<evidence type="ECO:0000256" key="3">
    <source>
        <dbReference type="PROSITE-ProRule" id="PRU00176"/>
    </source>
</evidence>
<dbReference type="GO" id="GO:0071013">
    <property type="term" value="C:catalytic step 2 spliceosome"/>
    <property type="evidence" value="ECO:0007669"/>
    <property type="project" value="TreeGrafter"/>
</dbReference>
<feature type="domain" description="RRM" evidence="5">
    <location>
        <begin position="195"/>
        <end position="272"/>
    </location>
</feature>
<dbReference type="FunFam" id="3.30.70.330:FF:000158">
    <property type="entry name" value="heterogeneous nuclear ribonucleoprotein A3 isoform X1"/>
    <property type="match status" value="1"/>
</dbReference>
<evidence type="ECO:0000256" key="2">
    <source>
        <dbReference type="ARBA" id="ARBA00022884"/>
    </source>
</evidence>
<dbReference type="InterPro" id="IPR035979">
    <property type="entry name" value="RBD_domain_sf"/>
</dbReference>
<dbReference type="PANTHER" id="PTHR48026:SF14">
    <property type="entry name" value="HETEROGENEOUS NUCLEAR RIBONUCLEOPROTEIN A1"/>
    <property type="match status" value="1"/>
</dbReference>
<evidence type="ECO:0000256" key="1">
    <source>
        <dbReference type="ARBA" id="ARBA00022737"/>
    </source>
</evidence>
<sequence>MSYSDESFDIFRDIKPYSFEPLAKKFTDSINCEKLAAYVDPEQPPVPSTPAPRSNFEADLTMYFYAYRYDTMMMGRAWPMLVRVWLLIFLELEPTILEDREQFRKLFIGGLSYETTEESLKEHFEQWGEIVDCVVMRDPQTKRSRGFGFITYKTAVSVDDAQNNRPHKIDGRTVEPKRAVPREESNRPDAHLTLKKVFVGGLKDDTEEHQVREYFSQFGKVESCDLITDKETKKKRGFAFVQFDDYDPVDKIVLIKHHTINNHKCEVKKAVPRQEMLDKPTMGRSMGGGGSGGGGGGGSMMRGGRSGGRGGYNDRGNFGGSSYGNNWNDNWGNNMGNGNFMGNPSGFGGPRGNFGGPRGGFQGGNQGNFGGGDNWNQGGGGGGGGSNWNQGGGGGSGGGNWNQGGGGGGGNWNQGGGGGGGNWNQGGGGGGYNDGYGGGNSGGGGGGWNQGGGGGGGNFGSNYGQNSYGGGPMKTGGYTQRSSGPYGGGYGGSGGGGGYGGGGGGGGYGRR</sequence>
<evidence type="ECO:0000259" key="5">
    <source>
        <dbReference type="PROSITE" id="PS50102"/>
    </source>
</evidence>
<dbReference type="Pfam" id="PF00076">
    <property type="entry name" value="RRM_1"/>
    <property type="match status" value="2"/>
</dbReference>
<keyword evidence="2 3" id="KW-0694">RNA-binding</keyword>
<accession>A0AAD9NED5</accession>
<proteinExistence type="predicted"/>
<dbReference type="Proteomes" id="UP001208570">
    <property type="component" value="Unassembled WGS sequence"/>
</dbReference>
<dbReference type="InterPro" id="IPR000504">
    <property type="entry name" value="RRM_dom"/>
</dbReference>
<reference evidence="6" key="1">
    <citation type="journal article" date="2023" name="Mol. Biol. Evol.">
        <title>Third-Generation Sequencing Reveals the Adaptive Role of the Epigenome in Three Deep-Sea Polychaetes.</title>
        <authorList>
            <person name="Perez M."/>
            <person name="Aroh O."/>
            <person name="Sun Y."/>
            <person name="Lan Y."/>
            <person name="Juniper S.K."/>
            <person name="Young C.R."/>
            <person name="Angers B."/>
            <person name="Qian P.Y."/>
        </authorList>
    </citation>
    <scope>NUCLEOTIDE SEQUENCE</scope>
    <source>
        <strain evidence="6">P08H-3</strain>
    </source>
</reference>
<feature type="compositionally biased region" description="Gly residues" evidence="4">
    <location>
        <begin position="485"/>
        <end position="511"/>
    </location>
</feature>
<dbReference type="FunFam" id="3.30.70.330:FF:000040">
    <property type="entry name" value="Heterogeneous nuclear ribonucleoprotein A2/B1"/>
    <property type="match status" value="1"/>
</dbReference>
<dbReference type="PANTHER" id="PTHR48026">
    <property type="entry name" value="HOMOLOGOUS TO DROSOPHILA SQD (SQUID) PROTEIN"/>
    <property type="match status" value="1"/>
</dbReference>
<dbReference type="SUPFAM" id="SSF54928">
    <property type="entry name" value="RNA-binding domain, RBD"/>
    <property type="match status" value="2"/>
</dbReference>
<dbReference type="InterPro" id="IPR012677">
    <property type="entry name" value="Nucleotide-bd_a/b_plait_sf"/>
</dbReference>
<name>A0AAD9NED5_9ANNE</name>
<protein>
    <recommendedName>
        <fullName evidence="5">RRM domain-containing protein</fullName>
    </recommendedName>
</protein>
<dbReference type="PROSITE" id="PS50102">
    <property type="entry name" value="RRM"/>
    <property type="match status" value="2"/>
</dbReference>
<organism evidence="6 7">
    <name type="scientific">Paralvinella palmiformis</name>
    <dbReference type="NCBI Taxonomy" id="53620"/>
    <lineage>
        <taxon>Eukaryota</taxon>
        <taxon>Metazoa</taxon>
        <taxon>Spiralia</taxon>
        <taxon>Lophotrochozoa</taxon>
        <taxon>Annelida</taxon>
        <taxon>Polychaeta</taxon>
        <taxon>Sedentaria</taxon>
        <taxon>Canalipalpata</taxon>
        <taxon>Terebellida</taxon>
        <taxon>Terebelliformia</taxon>
        <taxon>Alvinellidae</taxon>
        <taxon>Paralvinella</taxon>
    </lineage>
</organism>
<dbReference type="GO" id="GO:0000398">
    <property type="term" value="P:mRNA splicing, via spliceosome"/>
    <property type="evidence" value="ECO:0007669"/>
    <property type="project" value="TreeGrafter"/>
</dbReference>
<dbReference type="Gene3D" id="3.30.70.330">
    <property type="match status" value="2"/>
</dbReference>
<keyword evidence="1" id="KW-0677">Repeat</keyword>
<feature type="compositionally biased region" description="Gly residues" evidence="4">
    <location>
        <begin position="345"/>
        <end position="423"/>
    </location>
</feature>
<evidence type="ECO:0000313" key="6">
    <source>
        <dbReference type="EMBL" id="KAK2166930.1"/>
    </source>
</evidence>
<dbReference type="CDD" id="cd12328">
    <property type="entry name" value="RRM2_hnRNPA_like"/>
    <property type="match status" value="1"/>
</dbReference>